<sequence length="46" mass="5171">MLQLAEIGGEFVEFENYRQAQDSRIVNGTLLALSCLIFCHYVHAGL</sequence>
<name>A0ABQ1KNH1_9GAMM</name>
<evidence type="ECO:0000313" key="2">
    <source>
        <dbReference type="Proteomes" id="UP000629025"/>
    </source>
</evidence>
<keyword evidence="2" id="KW-1185">Reference proteome</keyword>
<gene>
    <name evidence="1" type="ORF">GCM10011352_32890</name>
</gene>
<dbReference type="EMBL" id="BMIJ01000007">
    <property type="protein sequence ID" value="GGC04041.1"/>
    <property type="molecule type" value="Genomic_DNA"/>
</dbReference>
<evidence type="ECO:0000313" key="1">
    <source>
        <dbReference type="EMBL" id="GGC04041.1"/>
    </source>
</evidence>
<organism evidence="1 2">
    <name type="scientific">Marinobacterium zhoushanense</name>
    <dbReference type="NCBI Taxonomy" id="1679163"/>
    <lineage>
        <taxon>Bacteria</taxon>
        <taxon>Pseudomonadati</taxon>
        <taxon>Pseudomonadota</taxon>
        <taxon>Gammaproteobacteria</taxon>
        <taxon>Oceanospirillales</taxon>
        <taxon>Oceanospirillaceae</taxon>
        <taxon>Marinobacterium</taxon>
    </lineage>
</organism>
<dbReference type="Proteomes" id="UP000629025">
    <property type="component" value="Unassembled WGS sequence"/>
</dbReference>
<reference evidence="2" key="1">
    <citation type="journal article" date="2019" name="Int. J. Syst. Evol. Microbiol.">
        <title>The Global Catalogue of Microorganisms (GCM) 10K type strain sequencing project: providing services to taxonomists for standard genome sequencing and annotation.</title>
        <authorList>
            <consortium name="The Broad Institute Genomics Platform"/>
            <consortium name="The Broad Institute Genome Sequencing Center for Infectious Disease"/>
            <person name="Wu L."/>
            <person name="Ma J."/>
        </authorList>
    </citation>
    <scope>NUCLEOTIDE SEQUENCE [LARGE SCALE GENOMIC DNA]</scope>
    <source>
        <strain evidence="2">CGMCC 1.15341</strain>
    </source>
</reference>
<accession>A0ABQ1KNH1</accession>
<comment type="caution">
    <text evidence="1">The sequence shown here is derived from an EMBL/GenBank/DDBJ whole genome shotgun (WGS) entry which is preliminary data.</text>
</comment>
<protein>
    <submittedName>
        <fullName evidence="1">Uncharacterized protein</fullName>
    </submittedName>
</protein>
<proteinExistence type="predicted"/>